<dbReference type="Proteomes" id="UP001497623">
    <property type="component" value="Unassembled WGS sequence"/>
</dbReference>
<comment type="caution">
    <text evidence="7">The sequence shown here is derived from an EMBL/GenBank/DDBJ whole genome shotgun (WGS) entry which is preliminary data.</text>
</comment>
<name>A0AAV2PWD8_MEGNR</name>
<proteinExistence type="predicted"/>
<feature type="domain" description="C3H1-type" evidence="6">
    <location>
        <begin position="427"/>
        <end position="455"/>
    </location>
</feature>
<evidence type="ECO:0000256" key="4">
    <source>
        <dbReference type="PROSITE-ProRule" id="PRU00723"/>
    </source>
</evidence>
<evidence type="ECO:0000256" key="1">
    <source>
        <dbReference type="ARBA" id="ARBA00022723"/>
    </source>
</evidence>
<evidence type="ECO:0000259" key="6">
    <source>
        <dbReference type="PROSITE" id="PS50103"/>
    </source>
</evidence>
<gene>
    <name evidence="7" type="ORF">MNOR_LOCUS5499</name>
</gene>
<dbReference type="InterPro" id="IPR000571">
    <property type="entry name" value="Znf_CCCH"/>
</dbReference>
<dbReference type="EMBL" id="CAXKWB010002137">
    <property type="protein sequence ID" value="CAL4066252.1"/>
    <property type="molecule type" value="Genomic_DNA"/>
</dbReference>
<keyword evidence="2 4" id="KW-0863">Zinc-finger</keyword>
<dbReference type="SMART" id="SM00356">
    <property type="entry name" value="ZnF_C3H1"/>
    <property type="match status" value="1"/>
</dbReference>
<feature type="domain" description="C3H1-type" evidence="6">
    <location>
        <begin position="383"/>
        <end position="410"/>
    </location>
</feature>
<keyword evidence="8" id="KW-1185">Reference proteome</keyword>
<feature type="zinc finger region" description="C3H1-type" evidence="4">
    <location>
        <begin position="383"/>
        <end position="410"/>
    </location>
</feature>
<dbReference type="Gene3D" id="4.10.1000.10">
    <property type="entry name" value="Zinc finger, CCCH-type"/>
    <property type="match status" value="1"/>
</dbReference>
<dbReference type="InterPro" id="IPR036855">
    <property type="entry name" value="Znf_CCCH_sf"/>
</dbReference>
<evidence type="ECO:0000256" key="2">
    <source>
        <dbReference type="ARBA" id="ARBA00022771"/>
    </source>
</evidence>
<dbReference type="PROSITE" id="PS50103">
    <property type="entry name" value="ZF_C3H1"/>
    <property type="match status" value="2"/>
</dbReference>
<evidence type="ECO:0000313" key="8">
    <source>
        <dbReference type="Proteomes" id="UP001497623"/>
    </source>
</evidence>
<dbReference type="GO" id="GO:0008270">
    <property type="term" value="F:zinc ion binding"/>
    <property type="evidence" value="ECO:0007669"/>
    <property type="project" value="UniProtKB-KW"/>
</dbReference>
<dbReference type="Pfam" id="PF00642">
    <property type="entry name" value="zf-CCCH"/>
    <property type="match status" value="1"/>
</dbReference>
<keyword evidence="1 4" id="KW-0479">Metal-binding</keyword>
<organism evidence="7 8">
    <name type="scientific">Meganyctiphanes norvegica</name>
    <name type="common">Northern krill</name>
    <name type="synonym">Thysanopoda norvegica</name>
    <dbReference type="NCBI Taxonomy" id="48144"/>
    <lineage>
        <taxon>Eukaryota</taxon>
        <taxon>Metazoa</taxon>
        <taxon>Ecdysozoa</taxon>
        <taxon>Arthropoda</taxon>
        <taxon>Crustacea</taxon>
        <taxon>Multicrustacea</taxon>
        <taxon>Malacostraca</taxon>
        <taxon>Eumalacostraca</taxon>
        <taxon>Eucarida</taxon>
        <taxon>Euphausiacea</taxon>
        <taxon>Euphausiidae</taxon>
        <taxon>Meganyctiphanes</taxon>
    </lineage>
</organism>
<evidence type="ECO:0000256" key="3">
    <source>
        <dbReference type="ARBA" id="ARBA00022833"/>
    </source>
</evidence>
<protein>
    <recommendedName>
        <fullName evidence="6">C3H1-type domain-containing protein</fullName>
    </recommendedName>
</protein>
<sequence>MESRTRFYSCGDVTEITSPPNIPNTVDQTKNEAEINQIKNNKPKTNNQRGPTYKTAYKPKPKSLCSQLLRQVTLNKGESMIKARHNYMKKSNKVTSENYVDTEKCHDKIDDITTDRSPKAKKRKTGEVIEGLIWSIEAESAIKEIESLAENSQLSELINCFDTEGAERNKFEKTQEDIRKCTQTWHEKEKSITKAIELINDDGTIDKLRTLQYNELVTCLVHTINNRMPKKCKDCNELYKIDIGSQPLFRCMLCNVGMHNCKKMDKNLMISGLSWMCHGCSVTSKENNIIENAKMQIINKTINGNQLKGKTESKRNNEVKEKNRENKRKREENEMNTIEVVAEVHDKENQSAPEIKQVSKNKEVIEEKQENVSREGNMKEQKNNIERVCSFWVRGRCKFGVSCNYAHPVLCTTILENGTCQKRDCEWFHPKMCSVMKQTGQCHRGQKCYFTHYRQTQNSSMNSRAENQRTFNNSQAWGKTPSTYQDNYNQQWHPNMRHHNNSNQYNENNQMRGPNMDFFQNQNINWQAMTKPIMERAAEILAEKMWGSSQ</sequence>
<feature type="zinc finger region" description="C3H1-type" evidence="4">
    <location>
        <begin position="427"/>
        <end position="455"/>
    </location>
</feature>
<feature type="region of interest" description="Disordered" evidence="5">
    <location>
        <begin position="304"/>
        <end position="333"/>
    </location>
</feature>
<dbReference type="AlphaFoldDB" id="A0AAV2PWD8"/>
<feature type="compositionally biased region" description="Basic and acidic residues" evidence="5">
    <location>
        <begin position="309"/>
        <end position="333"/>
    </location>
</feature>
<reference evidence="7 8" key="1">
    <citation type="submission" date="2024-05" db="EMBL/GenBank/DDBJ databases">
        <authorList>
            <person name="Wallberg A."/>
        </authorList>
    </citation>
    <scope>NUCLEOTIDE SEQUENCE [LARGE SCALE GENOMIC DNA]</scope>
</reference>
<keyword evidence="3 4" id="KW-0862">Zinc</keyword>
<evidence type="ECO:0000313" key="7">
    <source>
        <dbReference type="EMBL" id="CAL4066252.1"/>
    </source>
</evidence>
<accession>A0AAV2PWD8</accession>
<dbReference type="SUPFAM" id="SSF90229">
    <property type="entry name" value="CCCH zinc finger"/>
    <property type="match status" value="1"/>
</dbReference>
<evidence type="ECO:0000256" key="5">
    <source>
        <dbReference type="SAM" id="MobiDB-lite"/>
    </source>
</evidence>